<gene>
    <name evidence="3" type="ORF">MtrunA17_Chr8g0340861</name>
</gene>
<dbReference type="EMBL" id="BT136269">
    <property type="protein sequence ID" value="AFK36064.1"/>
    <property type="molecule type" value="mRNA"/>
</dbReference>
<protein>
    <submittedName>
        <fullName evidence="2">Uncharacterized protein</fullName>
    </submittedName>
</protein>
<name>I3S722_MEDTR</name>
<evidence type="ECO:0000313" key="2">
    <source>
        <dbReference type="EMBL" id="AFK36064.1"/>
    </source>
</evidence>
<reference evidence="3" key="2">
    <citation type="journal article" date="2018" name="Nat. Plants">
        <title>Whole-genome landscape of Medicago truncatula symbiotic genes.</title>
        <authorList>
            <person name="Pecrix Y."/>
            <person name="Gamas P."/>
            <person name="Carrere S."/>
        </authorList>
    </citation>
    <scope>NUCLEOTIDE SEQUENCE</scope>
    <source>
        <tissue evidence="3">Leaves</tissue>
    </source>
</reference>
<evidence type="ECO:0000313" key="3">
    <source>
        <dbReference type="EMBL" id="RHN39159.1"/>
    </source>
</evidence>
<organism evidence="2">
    <name type="scientific">Medicago truncatula</name>
    <name type="common">Barrel medic</name>
    <name type="synonym">Medicago tribuloides</name>
    <dbReference type="NCBI Taxonomy" id="3880"/>
    <lineage>
        <taxon>Eukaryota</taxon>
        <taxon>Viridiplantae</taxon>
        <taxon>Streptophyta</taxon>
        <taxon>Embryophyta</taxon>
        <taxon>Tracheophyta</taxon>
        <taxon>Spermatophyta</taxon>
        <taxon>Magnoliopsida</taxon>
        <taxon>eudicotyledons</taxon>
        <taxon>Gunneridae</taxon>
        <taxon>Pentapetalae</taxon>
        <taxon>rosids</taxon>
        <taxon>fabids</taxon>
        <taxon>Fabales</taxon>
        <taxon>Fabaceae</taxon>
        <taxon>Papilionoideae</taxon>
        <taxon>50 kb inversion clade</taxon>
        <taxon>NPAAA clade</taxon>
        <taxon>Hologalegina</taxon>
        <taxon>IRL clade</taxon>
        <taxon>Trifolieae</taxon>
        <taxon>Medicago</taxon>
    </lineage>
</organism>
<proteinExistence type="evidence at transcript level"/>
<dbReference type="EMBL" id="PSQE01000008">
    <property type="protein sequence ID" value="RHN39159.1"/>
    <property type="molecule type" value="Genomic_DNA"/>
</dbReference>
<dbReference type="Gramene" id="rna45159">
    <property type="protein sequence ID" value="RHN39159.1"/>
    <property type="gene ID" value="gene45159"/>
</dbReference>
<dbReference type="AlphaFoldDB" id="I3S722"/>
<sequence>MEGGHMLNKLHTKGTMKQQDQGSKRYKKRCPPMPSRDKKNQMQPMLLHSNHRPKPMPPIMKLKQIQRIVFNCHGSRQNPILRYQSNNTKKQ</sequence>
<dbReference type="Proteomes" id="UP000265566">
    <property type="component" value="Chromosome 8"/>
</dbReference>
<accession>I3S722</accession>
<reference evidence="2" key="1">
    <citation type="submission" date="2012-05" db="EMBL/GenBank/DDBJ databases">
        <authorList>
            <person name="Krishnakumar V."/>
            <person name="Cheung F."/>
            <person name="Xiao Y."/>
            <person name="Chan A."/>
            <person name="Moskal W.A."/>
            <person name="Town C.D."/>
        </authorList>
    </citation>
    <scope>NUCLEOTIDE SEQUENCE</scope>
</reference>
<evidence type="ECO:0000256" key="1">
    <source>
        <dbReference type="SAM" id="MobiDB-lite"/>
    </source>
</evidence>
<feature type="region of interest" description="Disordered" evidence="1">
    <location>
        <begin position="1"/>
        <end position="57"/>
    </location>
</feature>